<dbReference type="AlphaFoldDB" id="A0A6A3NG24"/>
<proteinExistence type="predicted"/>
<sequence>MYGVYLSVSKKYVKAAVEKCVEIMLFVPDDTKVSANLLDKLGVTSMKELVLKLERSVVSVV</sequence>
<feature type="non-terminal residue" evidence="1">
    <location>
        <position position="61"/>
    </location>
</feature>
<protein>
    <submittedName>
        <fullName evidence="1">Uncharacterized protein</fullName>
    </submittedName>
</protein>
<dbReference type="Proteomes" id="UP000429607">
    <property type="component" value="Unassembled WGS sequence"/>
</dbReference>
<evidence type="ECO:0000313" key="1">
    <source>
        <dbReference type="EMBL" id="KAE9039293.1"/>
    </source>
</evidence>
<reference evidence="1 2" key="1">
    <citation type="submission" date="2018-09" db="EMBL/GenBank/DDBJ databases">
        <title>Genomic investigation of the strawberry pathogen Phytophthora fragariae indicates pathogenicity is determined by transcriptional variation in three key races.</title>
        <authorList>
            <person name="Adams T.M."/>
            <person name="Armitage A.D."/>
            <person name="Sobczyk M.K."/>
            <person name="Bates H.J."/>
            <person name="Dunwell J.M."/>
            <person name="Nellist C.F."/>
            <person name="Harrison R.J."/>
        </authorList>
    </citation>
    <scope>NUCLEOTIDE SEQUENCE [LARGE SCALE GENOMIC DNA]</scope>
    <source>
        <strain evidence="1 2">SCRP249</strain>
    </source>
</reference>
<comment type="caution">
    <text evidence="1">The sequence shown here is derived from an EMBL/GenBank/DDBJ whole genome shotgun (WGS) entry which is preliminary data.</text>
</comment>
<dbReference type="EMBL" id="QXFV01000381">
    <property type="protein sequence ID" value="KAE9039293.1"/>
    <property type="molecule type" value="Genomic_DNA"/>
</dbReference>
<organism evidence="1 2">
    <name type="scientific">Phytophthora rubi</name>
    <dbReference type="NCBI Taxonomy" id="129364"/>
    <lineage>
        <taxon>Eukaryota</taxon>
        <taxon>Sar</taxon>
        <taxon>Stramenopiles</taxon>
        <taxon>Oomycota</taxon>
        <taxon>Peronosporomycetes</taxon>
        <taxon>Peronosporales</taxon>
        <taxon>Peronosporaceae</taxon>
        <taxon>Phytophthora</taxon>
    </lineage>
</organism>
<accession>A0A6A3NG24</accession>
<gene>
    <name evidence="1" type="ORF">PR001_g7558</name>
</gene>
<evidence type="ECO:0000313" key="2">
    <source>
        <dbReference type="Proteomes" id="UP000429607"/>
    </source>
</evidence>
<name>A0A6A3NG24_9STRA</name>